<evidence type="ECO:0000259" key="5">
    <source>
        <dbReference type="PROSITE" id="PS50930"/>
    </source>
</evidence>
<evidence type="ECO:0000313" key="7">
    <source>
        <dbReference type="Proteomes" id="UP000462363"/>
    </source>
</evidence>
<gene>
    <name evidence="6" type="ORF">FYJ37_00285</name>
</gene>
<dbReference type="PANTHER" id="PTHR37299">
    <property type="entry name" value="TRANSCRIPTIONAL REGULATOR-RELATED"/>
    <property type="match status" value="1"/>
</dbReference>
<evidence type="ECO:0000256" key="3">
    <source>
        <dbReference type="PROSITE-ProRule" id="PRU00169"/>
    </source>
</evidence>
<feature type="domain" description="HTH LytTR-type" evidence="5">
    <location>
        <begin position="132"/>
        <end position="229"/>
    </location>
</feature>
<dbReference type="PANTHER" id="PTHR37299:SF1">
    <property type="entry name" value="STAGE 0 SPORULATION PROTEIN A HOMOLOG"/>
    <property type="match status" value="1"/>
</dbReference>
<dbReference type="PROSITE" id="PS50930">
    <property type="entry name" value="HTH_LYTTR"/>
    <property type="match status" value="1"/>
</dbReference>
<dbReference type="InterPro" id="IPR011006">
    <property type="entry name" value="CheY-like_superfamily"/>
</dbReference>
<dbReference type="InterPro" id="IPR001789">
    <property type="entry name" value="Sig_transdc_resp-reg_receiver"/>
</dbReference>
<dbReference type="Pfam" id="PF04397">
    <property type="entry name" value="LytTR"/>
    <property type="match status" value="1"/>
</dbReference>
<dbReference type="RefSeq" id="WP_154322440.1">
    <property type="nucleotide sequence ID" value="NZ_CP045695.1"/>
</dbReference>
<evidence type="ECO:0000313" key="6">
    <source>
        <dbReference type="EMBL" id="MSS38827.1"/>
    </source>
</evidence>
<feature type="domain" description="Response regulatory" evidence="4">
    <location>
        <begin position="3"/>
        <end position="121"/>
    </location>
</feature>
<dbReference type="Proteomes" id="UP000462363">
    <property type="component" value="Unassembled WGS sequence"/>
</dbReference>
<dbReference type="SUPFAM" id="SSF52172">
    <property type="entry name" value="CheY-like"/>
    <property type="match status" value="1"/>
</dbReference>
<protein>
    <recommendedName>
        <fullName evidence="1">Stage 0 sporulation protein A homolog</fullName>
    </recommendedName>
</protein>
<dbReference type="Gene3D" id="2.40.50.1020">
    <property type="entry name" value="LytTr DNA-binding domain"/>
    <property type="match status" value="1"/>
</dbReference>
<keyword evidence="3" id="KW-0597">Phosphoprotein</keyword>
<evidence type="ECO:0000256" key="2">
    <source>
        <dbReference type="ARBA" id="ARBA00024867"/>
    </source>
</evidence>
<dbReference type="InterPro" id="IPR007492">
    <property type="entry name" value="LytTR_DNA-bd_dom"/>
</dbReference>
<dbReference type="InterPro" id="IPR046947">
    <property type="entry name" value="LytR-like"/>
</dbReference>
<evidence type="ECO:0000259" key="4">
    <source>
        <dbReference type="PROSITE" id="PS50110"/>
    </source>
</evidence>
<dbReference type="SMART" id="SM00850">
    <property type="entry name" value="LytTR"/>
    <property type="match status" value="1"/>
</dbReference>
<dbReference type="GO" id="GO:0000156">
    <property type="term" value="F:phosphorelay response regulator activity"/>
    <property type="evidence" value="ECO:0007669"/>
    <property type="project" value="InterPro"/>
</dbReference>
<dbReference type="PROSITE" id="PS50110">
    <property type="entry name" value="RESPONSE_REGULATORY"/>
    <property type="match status" value="1"/>
</dbReference>
<comment type="caution">
    <text evidence="6">The sequence shown here is derived from an EMBL/GenBank/DDBJ whole genome shotgun (WGS) entry which is preliminary data.</text>
</comment>
<name>A0A844F708_CLOSV</name>
<dbReference type="Gene3D" id="3.40.50.2300">
    <property type="match status" value="1"/>
</dbReference>
<dbReference type="EMBL" id="VUMB01000001">
    <property type="protein sequence ID" value="MSS38827.1"/>
    <property type="molecule type" value="Genomic_DNA"/>
</dbReference>
<dbReference type="Pfam" id="PF00072">
    <property type="entry name" value="Response_reg"/>
    <property type="match status" value="1"/>
</dbReference>
<organism evidence="6 7">
    <name type="scientific">Clostridium scindens (strain JCM 10418 / VPI 12708)</name>
    <dbReference type="NCBI Taxonomy" id="29347"/>
    <lineage>
        <taxon>Bacteria</taxon>
        <taxon>Bacillati</taxon>
        <taxon>Bacillota</taxon>
        <taxon>Clostridia</taxon>
        <taxon>Lachnospirales</taxon>
        <taxon>Lachnospiraceae</taxon>
    </lineage>
</organism>
<proteinExistence type="predicted"/>
<evidence type="ECO:0000256" key="1">
    <source>
        <dbReference type="ARBA" id="ARBA00018672"/>
    </source>
</evidence>
<comment type="function">
    <text evidence="2">May play the central regulatory role in sporulation. It may be an element of the effector pathway responsible for the activation of sporulation genes in response to nutritional stress. Spo0A may act in concert with spo0H (a sigma factor) to control the expression of some genes that are critical to the sporulation process.</text>
</comment>
<accession>A0A844F708</accession>
<dbReference type="AlphaFoldDB" id="A0A844F708"/>
<dbReference type="GO" id="GO:0003677">
    <property type="term" value="F:DNA binding"/>
    <property type="evidence" value="ECO:0007669"/>
    <property type="project" value="InterPro"/>
</dbReference>
<sequence length="233" mass="26717">MITIGICDDEPKMQKALRVPLERKLQLLGEEYRIQEYASGEALLAGSQTDGLDILFLDIKMDGLNGMETARSLRRMESDTILIFVTAYPDFVFQGYDVHAFHYILKPYEDRKILEVLEQALKLLGNLGEQYYTVEQKSGILRVPLKHILAFCSDRRKVSILTADGKLDFYGKLGEVEKQLPDYFIRIHNRYLANLNHITALEPDGCVCGDHFLPVSRTYRQQLEIAFARALLQ</sequence>
<feature type="modified residue" description="4-aspartylphosphate" evidence="3">
    <location>
        <position position="58"/>
    </location>
</feature>
<dbReference type="SMART" id="SM00448">
    <property type="entry name" value="REC"/>
    <property type="match status" value="1"/>
</dbReference>
<reference evidence="6 7" key="1">
    <citation type="submission" date="2019-08" db="EMBL/GenBank/DDBJ databases">
        <title>In-depth cultivation of the pig gut microbiome towards novel bacterial diversity and tailored functional studies.</title>
        <authorList>
            <person name="Wylensek D."/>
            <person name="Hitch T.C.A."/>
            <person name="Clavel T."/>
        </authorList>
    </citation>
    <scope>NUCLEOTIDE SEQUENCE [LARGE SCALE GENOMIC DNA]</scope>
    <source>
        <strain evidence="6 7">BL-389-WT-3D</strain>
    </source>
</reference>